<sequence length="203" mass="23917">MANFSLRQFNQHLLETGLFSDLIVEIKKKGISCNKIMSYYDTAEYDKINFTITDIRTFENGELDIDNTVLISDLNVNYKPFIGDLIDIKYYYFDEFEHSYMLDKEQIGNELIAVIGLNSKDIHKFEFDVKQFKSYISKVLSDEDFNNIYCLIFDMFDLTPIRRNDGILILNDDQNFKSIVYKCNRIPKNREKLFAIINKGKKS</sequence>
<dbReference type="Proteomes" id="UP000052237">
    <property type="component" value="Unassembled WGS sequence"/>
</dbReference>
<dbReference type="AlphaFoldDB" id="A0A0S4SV49"/>
<dbReference type="RefSeq" id="WP_059435460.1">
    <property type="nucleotide sequence ID" value="NZ_FAVB01000007.1"/>
</dbReference>
<reference evidence="1 2" key="1">
    <citation type="submission" date="2015-11" db="EMBL/GenBank/DDBJ databases">
        <authorList>
            <consortium name="Pathogen Informatics"/>
        </authorList>
    </citation>
    <scope>NUCLEOTIDE SEQUENCE [LARGE SCALE GENOMIC DNA]</scope>
    <source>
        <strain evidence="1 2">006A-0059</strain>
    </source>
</reference>
<evidence type="ECO:0000313" key="2">
    <source>
        <dbReference type="Proteomes" id="UP000052237"/>
    </source>
</evidence>
<dbReference type="EMBL" id="FAVB01000007">
    <property type="protein sequence ID" value="CUU89641.1"/>
    <property type="molecule type" value="Genomic_DNA"/>
</dbReference>
<protein>
    <submittedName>
        <fullName evidence="1">Uncharacterized protein</fullName>
    </submittedName>
</protein>
<accession>A0A0S4SV49</accession>
<gene>
    <name evidence="1" type="ORF">ERS686654_02008</name>
</gene>
<organism evidence="1 2">
    <name type="scientific">Campylobacter hyointestinalis subsp. hyointestinalis</name>
    <dbReference type="NCBI Taxonomy" id="91352"/>
    <lineage>
        <taxon>Bacteria</taxon>
        <taxon>Pseudomonadati</taxon>
        <taxon>Campylobacterota</taxon>
        <taxon>Epsilonproteobacteria</taxon>
        <taxon>Campylobacterales</taxon>
        <taxon>Campylobacteraceae</taxon>
        <taxon>Campylobacter</taxon>
    </lineage>
</organism>
<name>A0A0S4SV49_CAMHY</name>
<evidence type="ECO:0000313" key="1">
    <source>
        <dbReference type="EMBL" id="CUU89641.1"/>
    </source>
</evidence>
<keyword evidence="2" id="KW-1185">Reference proteome</keyword>
<proteinExistence type="predicted"/>
<comment type="caution">
    <text evidence="1">The sequence shown here is derived from an EMBL/GenBank/DDBJ whole genome shotgun (WGS) entry which is preliminary data.</text>
</comment>